<dbReference type="PANTHER" id="PTHR23503:SF8">
    <property type="entry name" value="FACILITATED GLUCOSE TRANSPORTER PROTEIN 1"/>
    <property type="match status" value="1"/>
</dbReference>
<gene>
    <name evidence="10" type="primary">LOC106073306</name>
</gene>
<evidence type="ECO:0000256" key="6">
    <source>
        <dbReference type="RuleBase" id="RU003346"/>
    </source>
</evidence>
<dbReference type="PANTHER" id="PTHR23503">
    <property type="entry name" value="SOLUTE CARRIER FAMILY 2"/>
    <property type="match status" value="1"/>
</dbReference>
<dbReference type="SUPFAM" id="SSF103473">
    <property type="entry name" value="MFS general substrate transporter"/>
    <property type="match status" value="1"/>
</dbReference>
<dbReference type="PROSITE" id="PS00216">
    <property type="entry name" value="SUGAR_TRANSPORT_1"/>
    <property type="match status" value="1"/>
</dbReference>
<evidence type="ECO:0000256" key="7">
    <source>
        <dbReference type="SAM" id="Phobius"/>
    </source>
</evidence>
<keyword evidence="2 6" id="KW-0813">Transport</keyword>
<dbReference type="GeneID" id="106073306"/>
<feature type="transmembrane region" description="Helical" evidence="7">
    <location>
        <begin position="380"/>
        <end position="399"/>
    </location>
</feature>
<evidence type="ECO:0000256" key="4">
    <source>
        <dbReference type="ARBA" id="ARBA00022989"/>
    </source>
</evidence>
<dbReference type="InterPro" id="IPR005829">
    <property type="entry name" value="Sugar_transporter_CS"/>
</dbReference>
<feature type="domain" description="Major facilitator superfamily (MFS) profile" evidence="8">
    <location>
        <begin position="54"/>
        <end position="497"/>
    </location>
</feature>
<reference evidence="10" key="1">
    <citation type="submission" date="2025-08" db="UniProtKB">
        <authorList>
            <consortium name="RefSeq"/>
        </authorList>
    </citation>
    <scope>IDENTIFICATION</scope>
</reference>
<dbReference type="InterPro" id="IPR036259">
    <property type="entry name" value="MFS_trans_sf"/>
</dbReference>
<dbReference type="PROSITE" id="PS00217">
    <property type="entry name" value="SUGAR_TRANSPORT_2"/>
    <property type="match status" value="1"/>
</dbReference>
<dbReference type="Pfam" id="PF00083">
    <property type="entry name" value="Sugar_tr"/>
    <property type="match status" value="1"/>
</dbReference>
<dbReference type="RefSeq" id="XP_055863978.1">
    <property type="nucleotide sequence ID" value="XM_056008003.1"/>
</dbReference>
<dbReference type="InterPro" id="IPR020846">
    <property type="entry name" value="MFS_dom"/>
</dbReference>
<dbReference type="OMA" id="GWLIMFQ"/>
<feature type="transmembrane region" description="Helical" evidence="7">
    <location>
        <begin position="443"/>
        <end position="466"/>
    </location>
</feature>
<dbReference type="InterPro" id="IPR045263">
    <property type="entry name" value="GLUT"/>
</dbReference>
<dbReference type="PROSITE" id="PS50850">
    <property type="entry name" value="MFS"/>
    <property type="match status" value="1"/>
</dbReference>
<evidence type="ECO:0000256" key="2">
    <source>
        <dbReference type="ARBA" id="ARBA00022448"/>
    </source>
</evidence>
<accession>A0A9W2YMG8</accession>
<proteinExistence type="inferred from homology"/>
<dbReference type="FunFam" id="1.20.1250.20:FF:000029">
    <property type="entry name" value="solute carrier family 2, facilitated glucose transporter member 4"/>
    <property type="match status" value="1"/>
</dbReference>
<protein>
    <submittedName>
        <fullName evidence="10">Solute carrier family 2, facilitated glucose transporter member 1-like</fullName>
    </submittedName>
</protein>
<sequence length="554" mass="60660">MATNKTPIYTIPILTKDQSNISLKSKEFLETESANVKKNGKREKASKSHLALAVLACVLGSPLQIGLNTAILNAPQEVIKDFFNETYFDRYDEVMSDSLLTMLWAMTVALFCVGGMMGGVSAAYFAGKFGRKGTLLLNNAVAFTCAALQGCSKVSKSFEVLIAGRVVAGICCGLNSAVAPLYLAEIAPISLRGFCGTCNQLSITFGVLIGGILGMKLVLGTETLWPILVASPIIPAIYSLVTLTFCPESPKYLLVNKRDDDAAEAALIWLRKTSDVSEEMEAMKKERQDLSNSPKFSVLDLMRTSELRWPLIICIVLQMSQQFSGINAVVYYSTSIFISAGLSKETSQYATVATGVVKVMMTFISALIMDRAGRRTLHMIGLVGMCISSVVLVVCLSLQKTLPWLSYISIVAVIIYTCLFATGPGPIPWFMVTEMFAQGPRSAAVSVSVVINWLCNFAVGLVFPILQKSLETYSFLPFSVMLLLFFIFTYMFVPETKGKSISEITQLFKSPTMDRSGSRNSYKSSKNRYSTQVLIIDPPLSETGTEYYIESSYL</sequence>
<dbReference type="PRINTS" id="PR00171">
    <property type="entry name" value="SUGRTRNSPORT"/>
</dbReference>
<feature type="transmembrane region" description="Helical" evidence="7">
    <location>
        <begin position="349"/>
        <end position="368"/>
    </location>
</feature>
<dbReference type="InterPro" id="IPR003663">
    <property type="entry name" value="Sugar/inositol_transpt"/>
</dbReference>
<evidence type="ECO:0000256" key="3">
    <source>
        <dbReference type="ARBA" id="ARBA00022692"/>
    </source>
</evidence>
<feature type="transmembrane region" description="Helical" evidence="7">
    <location>
        <begin position="50"/>
        <end position="72"/>
    </location>
</feature>
<feature type="transmembrane region" description="Helical" evidence="7">
    <location>
        <begin position="201"/>
        <end position="219"/>
    </location>
</feature>
<dbReference type="Proteomes" id="UP001165740">
    <property type="component" value="Chromosome 13"/>
</dbReference>
<dbReference type="GO" id="GO:0015149">
    <property type="term" value="F:hexose transmembrane transporter activity"/>
    <property type="evidence" value="ECO:0007669"/>
    <property type="project" value="TreeGrafter"/>
</dbReference>
<evidence type="ECO:0000259" key="8">
    <source>
        <dbReference type="PROSITE" id="PS50850"/>
    </source>
</evidence>
<keyword evidence="9" id="KW-1185">Reference proteome</keyword>
<keyword evidence="5 7" id="KW-0472">Membrane</keyword>
<dbReference type="GO" id="GO:0016020">
    <property type="term" value="C:membrane"/>
    <property type="evidence" value="ECO:0007669"/>
    <property type="project" value="UniProtKB-SubCell"/>
</dbReference>
<keyword evidence="3 7" id="KW-0812">Transmembrane</keyword>
<feature type="transmembrane region" description="Helical" evidence="7">
    <location>
        <begin position="405"/>
        <end position="431"/>
    </location>
</feature>
<feature type="transmembrane region" description="Helical" evidence="7">
    <location>
        <begin position="472"/>
        <end position="493"/>
    </location>
</feature>
<feature type="transmembrane region" description="Helical" evidence="7">
    <location>
        <begin position="225"/>
        <end position="246"/>
    </location>
</feature>
<feature type="transmembrane region" description="Helical" evidence="7">
    <location>
        <begin position="102"/>
        <end position="126"/>
    </location>
</feature>
<organism evidence="9 10">
    <name type="scientific">Biomphalaria glabrata</name>
    <name type="common">Bloodfluke planorb</name>
    <name type="synonym">Freshwater snail</name>
    <dbReference type="NCBI Taxonomy" id="6526"/>
    <lineage>
        <taxon>Eukaryota</taxon>
        <taxon>Metazoa</taxon>
        <taxon>Spiralia</taxon>
        <taxon>Lophotrochozoa</taxon>
        <taxon>Mollusca</taxon>
        <taxon>Gastropoda</taxon>
        <taxon>Heterobranchia</taxon>
        <taxon>Euthyneura</taxon>
        <taxon>Panpulmonata</taxon>
        <taxon>Hygrophila</taxon>
        <taxon>Lymnaeoidea</taxon>
        <taxon>Planorbidae</taxon>
        <taxon>Biomphalaria</taxon>
    </lineage>
</organism>
<dbReference type="NCBIfam" id="TIGR00879">
    <property type="entry name" value="SP"/>
    <property type="match status" value="1"/>
</dbReference>
<comment type="similarity">
    <text evidence="6">Belongs to the major facilitator superfamily. Sugar transporter (TC 2.A.1.1) family.</text>
</comment>
<keyword evidence="4 7" id="KW-1133">Transmembrane helix</keyword>
<dbReference type="AlphaFoldDB" id="A0A9W2YMG8"/>
<evidence type="ECO:0000313" key="9">
    <source>
        <dbReference type="Proteomes" id="UP001165740"/>
    </source>
</evidence>
<evidence type="ECO:0000256" key="1">
    <source>
        <dbReference type="ARBA" id="ARBA00004141"/>
    </source>
</evidence>
<name>A0A9W2YMG8_BIOGL</name>
<dbReference type="InterPro" id="IPR005828">
    <property type="entry name" value="MFS_sugar_transport-like"/>
</dbReference>
<comment type="subcellular location">
    <subcellularLocation>
        <location evidence="1">Membrane</location>
        <topology evidence="1">Multi-pass membrane protein</topology>
    </subcellularLocation>
</comment>
<evidence type="ECO:0000313" key="10">
    <source>
        <dbReference type="RefSeq" id="XP_055863978.1"/>
    </source>
</evidence>
<dbReference type="Gene3D" id="1.20.1250.20">
    <property type="entry name" value="MFS general substrate transporter like domains"/>
    <property type="match status" value="1"/>
</dbReference>
<dbReference type="OrthoDB" id="4540492at2759"/>
<evidence type="ECO:0000256" key="5">
    <source>
        <dbReference type="ARBA" id="ARBA00023136"/>
    </source>
</evidence>